<gene>
    <name evidence="1" type="primary">ORC3</name>
    <name evidence="1" type="ORF">M8818_000636</name>
</gene>
<evidence type="ECO:0000313" key="1">
    <source>
        <dbReference type="EMBL" id="KAK8219662.1"/>
    </source>
</evidence>
<organism evidence="1 2">
    <name type="scientific">Zalaria obscura</name>
    <dbReference type="NCBI Taxonomy" id="2024903"/>
    <lineage>
        <taxon>Eukaryota</taxon>
        <taxon>Fungi</taxon>
        <taxon>Dikarya</taxon>
        <taxon>Ascomycota</taxon>
        <taxon>Pezizomycotina</taxon>
        <taxon>Dothideomycetes</taxon>
        <taxon>Dothideomycetidae</taxon>
        <taxon>Dothideales</taxon>
        <taxon>Zalariaceae</taxon>
        <taxon>Zalaria</taxon>
    </lineage>
</organism>
<proteinExistence type="predicted"/>
<protein>
    <submittedName>
        <fullName evidence="1">Origin recognition complex subunit 3</fullName>
    </submittedName>
</protein>
<accession>A0ACC3SNX7</accession>
<name>A0ACC3SNX7_9PEZI</name>
<sequence>MEYETCYAFEPQTERRPAKKRRVETHGLHASWEARRNIYEELWAEQSARLEGLLYEINEVTVTDIANFVQTHSASSRDECSSIPSAIISAGPSIASHATLFQHICKKITSSSNSTFVPVTASGAPNLKTLLKNIIQKATSSEAYQDDEDDELPLQPAVKQPRLLNYDLQILCNWVEERGASKVVVAFQDCEALDGALLSSVIELFSCWIDRIPFVLLFGIATSIENFQAKLTRRAARCIDGQQFDTVKAESALERVFATIHTPETRLWLGPGLCTALLRRQTDHMQSLHAFVDSVQYAYMTAFYANATTQLLGESASIDSVSPGFFEALRNLPSFREHASSLLDEQRAPLVRSLLESDNDLFVYAQNEISSGRESLSGILGAVDVLHAIQSCLPNLQQTLRSSLVVDSLDGRLADSSWIRNLMLSVRRASSNFLNSMLERLIKLSHSELHPTCERLLADLKELLHSQGSEAAPLRSEEDLKNSTLRTTIVAKKVELSKAKSTLTKGDAAYSSLLRRFSDALDGYLNSTLIDPKTLVFHEIFIYDLKSPHRDVFTPKPRFAVERALASPNDYLNCECCAPKPGEEEESTLSATQPATAILYQLYLESGAIINVSDLRSAFVTIVGGEERDESETAALFQRSLAELQYLGLVKTTKKKTDHVLKVSWNGL</sequence>
<dbReference type="EMBL" id="JAMKPW020000003">
    <property type="protein sequence ID" value="KAK8219662.1"/>
    <property type="molecule type" value="Genomic_DNA"/>
</dbReference>
<comment type="caution">
    <text evidence="1">The sequence shown here is derived from an EMBL/GenBank/DDBJ whole genome shotgun (WGS) entry which is preliminary data.</text>
</comment>
<keyword evidence="2" id="KW-1185">Reference proteome</keyword>
<reference evidence="1" key="1">
    <citation type="submission" date="2024-02" db="EMBL/GenBank/DDBJ databases">
        <title>Metagenome Assembled Genome of Zalaria obscura JY119.</title>
        <authorList>
            <person name="Vighnesh L."/>
            <person name="Jagadeeshwari U."/>
            <person name="Venkata Ramana C."/>
            <person name="Sasikala C."/>
        </authorList>
    </citation>
    <scope>NUCLEOTIDE SEQUENCE</scope>
    <source>
        <strain evidence="1">JY119</strain>
    </source>
</reference>
<dbReference type="Proteomes" id="UP001320706">
    <property type="component" value="Unassembled WGS sequence"/>
</dbReference>
<evidence type="ECO:0000313" key="2">
    <source>
        <dbReference type="Proteomes" id="UP001320706"/>
    </source>
</evidence>